<accession>A0ABP0JIS6</accession>
<dbReference type="Pfam" id="PF04969">
    <property type="entry name" value="CS"/>
    <property type="match status" value="1"/>
</dbReference>
<evidence type="ECO:0000313" key="5">
    <source>
        <dbReference type="EMBL" id="CAK9014323.1"/>
    </source>
</evidence>
<evidence type="ECO:0000313" key="6">
    <source>
        <dbReference type="Proteomes" id="UP001642464"/>
    </source>
</evidence>
<evidence type="ECO:0000256" key="3">
    <source>
        <dbReference type="SAM" id="MobiDB-lite"/>
    </source>
</evidence>
<dbReference type="InterPro" id="IPR037898">
    <property type="entry name" value="NudC_fam"/>
</dbReference>
<gene>
    <name evidence="5" type="ORF">SCF082_LOCUS12286</name>
</gene>
<keyword evidence="6" id="KW-1185">Reference proteome</keyword>
<protein>
    <submittedName>
        <fullName evidence="5">NudC domain-containing protein 3</fullName>
    </submittedName>
</protein>
<dbReference type="InterPro" id="IPR008978">
    <property type="entry name" value="HSP20-like_chaperone"/>
</dbReference>
<dbReference type="CDD" id="cd06467">
    <property type="entry name" value="p23_NUDC_like"/>
    <property type="match status" value="1"/>
</dbReference>
<evidence type="ECO:0000256" key="1">
    <source>
        <dbReference type="ARBA" id="ARBA00004496"/>
    </source>
</evidence>
<organism evidence="5 6">
    <name type="scientific">Durusdinium trenchii</name>
    <dbReference type="NCBI Taxonomy" id="1381693"/>
    <lineage>
        <taxon>Eukaryota</taxon>
        <taxon>Sar</taxon>
        <taxon>Alveolata</taxon>
        <taxon>Dinophyceae</taxon>
        <taxon>Suessiales</taxon>
        <taxon>Symbiodiniaceae</taxon>
        <taxon>Durusdinium</taxon>
    </lineage>
</organism>
<dbReference type="Gene3D" id="2.60.40.790">
    <property type="match status" value="1"/>
</dbReference>
<name>A0ABP0JIS6_9DINO</name>
<proteinExistence type="predicted"/>
<dbReference type="EMBL" id="CAXAMM010007469">
    <property type="protein sequence ID" value="CAK9014323.1"/>
    <property type="molecule type" value="Genomic_DNA"/>
</dbReference>
<comment type="caution">
    <text evidence="5">The sequence shown here is derived from an EMBL/GenBank/DDBJ whole genome shotgun (WGS) entry which is preliminary data.</text>
</comment>
<reference evidence="5 6" key="1">
    <citation type="submission" date="2024-02" db="EMBL/GenBank/DDBJ databases">
        <authorList>
            <person name="Chen Y."/>
            <person name="Shah S."/>
            <person name="Dougan E. K."/>
            <person name="Thang M."/>
            <person name="Chan C."/>
        </authorList>
    </citation>
    <scope>NUCLEOTIDE SEQUENCE [LARGE SCALE GENOMIC DNA]</scope>
</reference>
<dbReference type="Proteomes" id="UP001642464">
    <property type="component" value="Unassembled WGS sequence"/>
</dbReference>
<keyword evidence="2" id="KW-0963">Cytoplasm</keyword>
<feature type="compositionally biased region" description="Low complexity" evidence="3">
    <location>
        <begin position="1"/>
        <end position="37"/>
    </location>
</feature>
<evidence type="ECO:0000259" key="4">
    <source>
        <dbReference type="PROSITE" id="PS51203"/>
    </source>
</evidence>
<comment type="subcellular location">
    <subcellularLocation>
        <location evidence="1">Cytoplasm</location>
    </subcellularLocation>
</comment>
<dbReference type="PANTHER" id="PTHR12356:SF3">
    <property type="entry name" value="NUCLEAR MIGRATION PROTEIN NUDC"/>
    <property type="match status" value="1"/>
</dbReference>
<sequence length="260" mass="28491">MTGAAAAAAPGTTAETAVPGHTTSATAASAASAASASPELSDGAEETEEMRRNLTKHISTWNGAITDKYYWSQSLQEVTMEVEVGDCKASQVKVEITATRLTVKRGEETQLMGKLHEKVLPEESIWHLEDGHQVIISLQKSRENWWKCVLEGDPEIDTTKVESTRKMEEYDGETQGAIRKIMFDQNQKLQGKPSSDQIRTAEMMKDAWNAPGSPFAGTEFDPTLLNLSGPVGEDFFKAMEDKRIEGARQRLQPASSSAQQ</sequence>
<dbReference type="InterPro" id="IPR007052">
    <property type="entry name" value="CS_dom"/>
</dbReference>
<feature type="region of interest" description="Disordered" evidence="3">
    <location>
        <begin position="1"/>
        <end position="50"/>
    </location>
</feature>
<evidence type="ECO:0000256" key="2">
    <source>
        <dbReference type="ARBA" id="ARBA00022490"/>
    </source>
</evidence>
<feature type="domain" description="CS" evidence="4">
    <location>
        <begin position="64"/>
        <end position="150"/>
    </location>
</feature>
<dbReference type="PANTHER" id="PTHR12356">
    <property type="entry name" value="NUCLEAR MOVEMENT PROTEIN NUDC"/>
    <property type="match status" value="1"/>
</dbReference>
<dbReference type="PROSITE" id="PS51203">
    <property type="entry name" value="CS"/>
    <property type="match status" value="1"/>
</dbReference>
<dbReference type="SUPFAM" id="SSF49764">
    <property type="entry name" value="HSP20-like chaperones"/>
    <property type="match status" value="1"/>
</dbReference>